<dbReference type="InterPro" id="IPR036047">
    <property type="entry name" value="F-box-like_dom_sf"/>
</dbReference>
<feature type="compositionally biased region" description="Acidic residues" evidence="1">
    <location>
        <begin position="509"/>
        <end position="542"/>
    </location>
</feature>
<accession>A0ABR4I752</accession>
<name>A0ABR4I752_9EURO</name>
<reference evidence="3 4" key="1">
    <citation type="submission" date="2024-07" db="EMBL/GenBank/DDBJ databases">
        <title>Section-level genome sequencing and comparative genomics of Aspergillus sections Usti and Cavernicolus.</title>
        <authorList>
            <consortium name="Lawrence Berkeley National Laboratory"/>
            <person name="Nybo J.L."/>
            <person name="Vesth T.C."/>
            <person name="Theobald S."/>
            <person name="Frisvad J.C."/>
            <person name="Larsen T.O."/>
            <person name="Kjaerboelling I."/>
            <person name="Rothschild-Mancinelli K."/>
            <person name="Lyhne E.K."/>
            <person name="Kogle M.E."/>
            <person name="Barry K."/>
            <person name="Clum A."/>
            <person name="Na H."/>
            <person name="Ledsgaard L."/>
            <person name="Lin J."/>
            <person name="Lipzen A."/>
            <person name="Kuo A."/>
            <person name="Riley R."/>
            <person name="Mondo S."/>
            <person name="LaButti K."/>
            <person name="Haridas S."/>
            <person name="Pangalinan J."/>
            <person name="Salamov A.A."/>
            <person name="Simmons B.A."/>
            <person name="Magnuson J.K."/>
            <person name="Chen J."/>
            <person name="Drula E."/>
            <person name="Henrissat B."/>
            <person name="Wiebenga A."/>
            <person name="Lubbers R.J."/>
            <person name="Gomes A.C."/>
            <person name="Makela M.R."/>
            <person name="Stajich J."/>
            <person name="Grigoriev I.V."/>
            <person name="Mortensen U.H."/>
            <person name="De vries R.P."/>
            <person name="Baker S.E."/>
            <person name="Andersen M.R."/>
        </authorList>
    </citation>
    <scope>NUCLEOTIDE SEQUENCE [LARGE SCALE GENOMIC DNA]</scope>
    <source>
        <strain evidence="3 4">CBS 600.67</strain>
    </source>
</reference>
<evidence type="ECO:0000313" key="4">
    <source>
        <dbReference type="Proteomes" id="UP001610335"/>
    </source>
</evidence>
<dbReference type="EMBL" id="JBFXLS010000051">
    <property type="protein sequence ID" value="KAL2823567.1"/>
    <property type="molecule type" value="Genomic_DNA"/>
</dbReference>
<gene>
    <name evidence="3" type="ORF">BDW59DRAFT_180599</name>
</gene>
<sequence>MTNFTSLPFEVLHHIISYLLSNADIAALATQCRNLRLLCDMQRRKKYHQVRVRCDSYHLQVAFDILMDIVRRPSLGHYVRRIECRAKLPIHAGYVKLAPQRQLSDEDIQLLRVATRNAGFVDSQEDLVLNMLMQTSARRTDYGSFDLRAAKPDTTGTFVPQALAALLVSVSPNLQSMAMMPTGLYYDYHHRRDDKPPQFPLDQLLRRANEKSHTTPYLRSLREIYIINDPGRLLDDGRFYCEMDFLQCLTIVDNLPSIESVSTDLIEEDENKTTGLQYQSSNISRISIRHASVSSSYLTSIIFACRTLREFQFSIGGRSNSDGSHPIFSPETFIRGLLLHKETLEILDVDVESHIFRFQYITNDPETEHQIDRDEFQDRNDADERGAPACLWQQQGSLKDFQSLKRLSLGIGFLIYFAKGINPDSSSNTLLVDCLPPSLEYLCIRGYRKGAPSWDTQIDALMESIRQGASRLKEIEGVEELIPHAVDVENPDDDGHLLWKGDYGSTDDGPTDDGSTDDGSTDDESTDDESTDDSEDYQSDPE</sequence>
<dbReference type="Proteomes" id="UP001610335">
    <property type="component" value="Unassembled WGS sequence"/>
</dbReference>
<evidence type="ECO:0000259" key="2">
    <source>
        <dbReference type="Pfam" id="PF12937"/>
    </source>
</evidence>
<dbReference type="InterPro" id="IPR001810">
    <property type="entry name" value="F-box_dom"/>
</dbReference>
<dbReference type="Pfam" id="PF12937">
    <property type="entry name" value="F-box-like"/>
    <property type="match status" value="1"/>
</dbReference>
<organism evidence="3 4">
    <name type="scientific">Aspergillus cavernicola</name>
    <dbReference type="NCBI Taxonomy" id="176166"/>
    <lineage>
        <taxon>Eukaryota</taxon>
        <taxon>Fungi</taxon>
        <taxon>Dikarya</taxon>
        <taxon>Ascomycota</taxon>
        <taxon>Pezizomycotina</taxon>
        <taxon>Eurotiomycetes</taxon>
        <taxon>Eurotiomycetidae</taxon>
        <taxon>Eurotiales</taxon>
        <taxon>Aspergillaceae</taxon>
        <taxon>Aspergillus</taxon>
        <taxon>Aspergillus subgen. Nidulantes</taxon>
    </lineage>
</organism>
<keyword evidence="4" id="KW-1185">Reference proteome</keyword>
<comment type="caution">
    <text evidence="3">The sequence shown here is derived from an EMBL/GenBank/DDBJ whole genome shotgun (WGS) entry which is preliminary data.</text>
</comment>
<evidence type="ECO:0000256" key="1">
    <source>
        <dbReference type="SAM" id="MobiDB-lite"/>
    </source>
</evidence>
<feature type="domain" description="F-box" evidence="2">
    <location>
        <begin position="5"/>
        <end position="40"/>
    </location>
</feature>
<dbReference type="SUPFAM" id="SSF81383">
    <property type="entry name" value="F-box domain"/>
    <property type="match status" value="1"/>
</dbReference>
<feature type="region of interest" description="Disordered" evidence="1">
    <location>
        <begin position="484"/>
        <end position="542"/>
    </location>
</feature>
<evidence type="ECO:0000313" key="3">
    <source>
        <dbReference type="EMBL" id="KAL2823567.1"/>
    </source>
</evidence>
<protein>
    <recommendedName>
        <fullName evidence="2">F-box domain-containing protein</fullName>
    </recommendedName>
</protein>
<proteinExistence type="predicted"/>